<dbReference type="InterPro" id="IPR050624">
    <property type="entry name" value="HTH-type_Tx_Regulator"/>
</dbReference>
<gene>
    <name evidence="4" type="primary">cmeR</name>
</gene>
<dbReference type="InterPro" id="IPR001647">
    <property type="entry name" value="HTH_TetR"/>
</dbReference>
<dbReference type="Pfam" id="PF00440">
    <property type="entry name" value="TetR_N"/>
    <property type="match status" value="1"/>
</dbReference>
<organism evidence="4">
    <name type="scientific">Campylobacter jejuni</name>
    <dbReference type="NCBI Taxonomy" id="197"/>
    <lineage>
        <taxon>Bacteria</taxon>
        <taxon>Pseudomonadati</taxon>
        <taxon>Campylobacterota</taxon>
        <taxon>Epsilonproteobacteria</taxon>
        <taxon>Campylobacterales</taxon>
        <taxon>Campylobacteraceae</taxon>
        <taxon>Campylobacter</taxon>
    </lineage>
</organism>
<dbReference type="InterPro" id="IPR009057">
    <property type="entry name" value="Homeodomain-like_sf"/>
</dbReference>
<accession>M1SW56</accession>
<dbReference type="Gene3D" id="1.10.10.60">
    <property type="entry name" value="Homeodomain-like"/>
    <property type="match status" value="1"/>
</dbReference>
<evidence type="ECO:0000256" key="1">
    <source>
        <dbReference type="ARBA" id="ARBA00023125"/>
    </source>
</evidence>
<keyword evidence="1 2" id="KW-0238">DNA-binding</keyword>
<name>M1SW56_CAMJU</name>
<dbReference type="GO" id="GO:0003677">
    <property type="term" value="F:DNA binding"/>
    <property type="evidence" value="ECO:0007669"/>
    <property type="project" value="UniProtKB-UniRule"/>
</dbReference>
<feature type="DNA-binding region" description="H-T-H motif" evidence="2">
    <location>
        <begin position="35"/>
        <end position="54"/>
    </location>
</feature>
<dbReference type="FunFam" id="1.10.10.60:FF:000567">
    <property type="entry name" value="Transcriptional regulator CmeR"/>
    <property type="match status" value="1"/>
</dbReference>
<dbReference type="SUPFAM" id="SSF46689">
    <property type="entry name" value="Homeodomain-like"/>
    <property type="match status" value="1"/>
</dbReference>
<dbReference type="PANTHER" id="PTHR43479:SF11">
    <property type="entry name" value="ACREF_ENVCD OPERON REPRESSOR-RELATED"/>
    <property type="match status" value="1"/>
</dbReference>
<proteinExistence type="predicted"/>
<dbReference type="PANTHER" id="PTHR43479">
    <property type="entry name" value="ACREF/ENVCD OPERON REPRESSOR-RELATED"/>
    <property type="match status" value="1"/>
</dbReference>
<evidence type="ECO:0000256" key="2">
    <source>
        <dbReference type="PROSITE-ProRule" id="PRU00335"/>
    </source>
</evidence>
<dbReference type="RefSeq" id="WP_240384049.1">
    <property type="nucleotide sequence ID" value="NZ_JAJFWN010000005.1"/>
</dbReference>
<dbReference type="Gene3D" id="1.10.357.10">
    <property type="entry name" value="Tetracycline Repressor, domain 2"/>
    <property type="match status" value="1"/>
</dbReference>
<reference evidence="4" key="1">
    <citation type="submission" date="2012-11" db="EMBL/GenBank/DDBJ databases">
        <title>Antimicrobial Resistance and Its Characteristics of Campylobacter jejuni Isolated from Diarrheal Patients in Seoul, Korea.</title>
        <authorList>
            <person name="Lee J.-K."/>
        </authorList>
    </citation>
    <scope>NUCLEOTIDE SEQUENCE</scope>
    <source>
        <strain evidence="4">4631</strain>
    </source>
</reference>
<dbReference type="EMBL" id="KC247693">
    <property type="protein sequence ID" value="AGG37209.1"/>
    <property type="molecule type" value="Genomic_DNA"/>
</dbReference>
<protein>
    <submittedName>
        <fullName evidence="4">CmeR</fullName>
    </submittedName>
</protein>
<feature type="domain" description="HTH tetR-type" evidence="3">
    <location>
        <begin position="12"/>
        <end position="72"/>
    </location>
</feature>
<sequence length="210" mass="24276">MNSNRTPSQKVLARQEKIKAVALELFLTKGYQETSLSDIIKLSGGSYSNIYDSFKSKEGLFFEILDDICKKHFHLIYSKTQEIKNSTLKEILTSFGLAFLEIFNQPEAVAFGKIVYSQVYDKDRHLANWIENNQQNFSYNILMGFFKQQNNSYMKKNAEKLAVLFCTMLKEPYHHLNVLINAPLKNKKEQKEHVEFVVNVFLNGINSSKA</sequence>
<dbReference type="PROSITE" id="PS50977">
    <property type="entry name" value="HTH_TETR_2"/>
    <property type="match status" value="1"/>
</dbReference>
<dbReference type="AlphaFoldDB" id="M1SW56"/>
<evidence type="ECO:0000313" key="4">
    <source>
        <dbReference type="EMBL" id="AGG37209.1"/>
    </source>
</evidence>
<evidence type="ECO:0000259" key="3">
    <source>
        <dbReference type="PROSITE" id="PS50977"/>
    </source>
</evidence>